<evidence type="ECO:0000313" key="3">
    <source>
        <dbReference type="Proteomes" id="UP001151760"/>
    </source>
</evidence>
<organism evidence="2 3">
    <name type="scientific">Tanacetum coccineum</name>
    <dbReference type="NCBI Taxonomy" id="301880"/>
    <lineage>
        <taxon>Eukaryota</taxon>
        <taxon>Viridiplantae</taxon>
        <taxon>Streptophyta</taxon>
        <taxon>Embryophyta</taxon>
        <taxon>Tracheophyta</taxon>
        <taxon>Spermatophyta</taxon>
        <taxon>Magnoliopsida</taxon>
        <taxon>eudicotyledons</taxon>
        <taxon>Gunneridae</taxon>
        <taxon>Pentapetalae</taxon>
        <taxon>asterids</taxon>
        <taxon>campanulids</taxon>
        <taxon>Asterales</taxon>
        <taxon>Asteraceae</taxon>
        <taxon>Asteroideae</taxon>
        <taxon>Anthemideae</taxon>
        <taxon>Anthemidinae</taxon>
        <taxon>Tanacetum</taxon>
    </lineage>
</organism>
<keyword evidence="2" id="KW-0548">Nucleotidyltransferase</keyword>
<dbReference type="Gene3D" id="3.10.10.10">
    <property type="entry name" value="HIV Type 1 Reverse Transcriptase, subunit A, domain 1"/>
    <property type="match status" value="1"/>
</dbReference>
<feature type="domain" description="Reverse transcriptase" evidence="1">
    <location>
        <begin position="1"/>
        <end position="263"/>
    </location>
</feature>
<reference evidence="2" key="2">
    <citation type="submission" date="2022-01" db="EMBL/GenBank/DDBJ databases">
        <authorList>
            <person name="Yamashiro T."/>
            <person name="Shiraishi A."/>
            <person name="Satake H."/>
            <person name="Nakayama K."/>
        </authorList>
    </citation>
    <scope>NUCLEOTIDE SEQUENCE</scope>
</reference>
<dbReference type="EMBL" id="BQNB010018625">
    <property type="protein sequence ID" value="GJT76442.1"/>
    <property type="molecule type" value="Genomic_DNA"/>
</dbReference>
<sequence length="291" mass="32789">MYIMTSRPRTRVFCLCPVWGCDRLVSRAKVIENQVMAAPVISISSNTSEESVGSHVPRVILFGAIPAIIPVILEVPVVPADPIVTPEVGTADGDSEPAEQRLVSSSHDTLAPLSEFPLAPVVAPLGIGRRSFQITCLIILQGSRVYSKIDLRSGYHQLRVREEDILKTVFRIRYGHYEFQVMPFGLTNATTVFMDLMNRVCKPYLDIFVIVFIDDILIYSKSKEEHAEHLKLILELLKKEELYAKFLKCEFWLSKVQFLGHVIDSEGIHVDPAKIESIKDWASPKTPTEIR</sequence>
<dbReference type="InterPro" id="IPR000477">
    <property type="entry name" value="RT_dom"/>
</dbReference>
<dbReference type="PROSITE" id="PS50878">
    <property type="entry name" value="RT_POL"/>
    <property type="match status" value="1"/>
</dbReference>
<dbReference type="InterPro" id="IPR043502">
    <property type="entry name" value="DNA/RNA_pol_sf"/>
</dbReference>
<dbReference type="GO" id="GO:0003964">
    <property type="term" value="F:RNA-directed DNA polymerase activity"/>
    <property type="evidence" value="ECO:0007669"/>
    <property type="project" value="UniProtKB-KW"/>
</dbReference>
<dbReference type="Proteomes" id="UP001151760">
    <property type="component" value="Unassembled WGS sequence"/>
</dbReference>
<dbReference type="InterPro" id="IPR053134">
    <property type="entry name" value="RNA-dir_DNA_polymerase"/>
</dbReference>
<keyword evidence="2" id="KW-0808">Transferase</keyword>
<keyword evidence="2" id="KW-0695">RNA-directed DNA polymerase</keyword>
<comment type="caution">
    <text evidence="2">The sequence shown here is derived from an EMBL/GenBank/DDBJ whole genome shotgun (WGS) entry which is preliminary data.</text>
</comment>
<dbReference type="PANTHER" id="PTHR24559:SF427">
    <property type="entry name" value="RNA-DIRECTED DNA POLYMERASE"/>
    <property type="match status" value="1"/>
</dbReference>
<dbReference type="Pfam" id="PF00078">
    <property type="entry name" value="RVT_1"/>
    <property type="match status" value="1"/>
</dbReference>
<dbReference type="SUPFAM" id="SSF56672">
    <property type="entry name" value="DNA/RNA polymerases"/>
    <property type="match status" value="1"/>
</dbReference>
<dbReference type="InterPro" id="IPR043128">
    <property type="entry name" value="Rev_trsase/Diguanyl_cyclase"/>
</dbReference>
<proteinExistence type="predicted"/>
<evidence type="ECO:0000313" key="2">
    <source>
        <dbReference type="EMBL" id="GJT76442.1"/>
    </source>
</evidence>
<name>A0ABQ5GLA3_9ASTR</name>
<dbReference type="CDD" id="cd01647">
    <property type="entry name" value="RT_LTR"/>
    <property type="match status" value="1"/>
</dbReference>
<dbReference type="PANTHER" id="PTHR24559">
    <property type="entry name" value="TRANSPOSON TY3-I GAG-POL POLYPROTEIN"/>
    <property type="match status" value="1"/>
</dbReference>
<accession>A0ABQ5GLA3</accession>
<dbReference type="Gene3D" id="3.30.70.270">
    <property type="match status" value="1"/>
</dbReference>
<evidence type="ECO:0000259" key="1">
    <source>
        <dbReference type="PROSITE" id="PS50878"/>
    </source>
</evidence>
<gene>
    <name evidence="2" type="ORF">Tco_1043167</name>
</gene>
<keyword evidence="3" id="KW-1185">Reference proteome</keyword>
<protein>
    <submittedName>
        <fullName evidence="2">Reverse transcriptase domain-containing protein</fullName>
    </submittedName>
</protein>
<reference evidence="2" key="1">
    <citation type="journal article" date="2022" name="Int. J. Mol. Sci.">
        <title>Draft Genome of Tanacetum Coccineum: Genomic Comparison of Closely Related Tanacetum-Family Plants.</title>
        <authorList>
            <person name="Yamashiro T."/>
            <person name="Shiraishi A."/>
            <person name="Nakayama K."/>
            <person name="Satake H."/>
        </authorList>
    </citation>
    <scope>NUCLEOTIDE SEQUENCE</scope>
</reference>